<dbReference type="PANTHER" id="PTHR11474">
    <property type="entry name" value="TYROSINASE FAMILY MEMBER"/>
    <property type="match status" value="1"/>
</dbReference>
<dbReference type="Gene3D" id="1.10.1280.10">
    <property type="entry name" value="Di-copper center containing domain from catechol oxidase"/>
    <property type="match status" value="1"/>
</dbReference>
<dbReference type="PANTHER" id="PTHR11474:SF126">
    <property type="entry name" value="TYROSINASE-LIKE PROTEIN TYR-1-RELATED"/>
    <property type="match status" value="1"/>
</dbReference>
<dbReference type="Pfam" id="PF00264">
    <property type="entry name" value="Tyrosinase"/>
    <property type="match status" value="1"/>
</dbReference>
<evidence type="ECO:0000256" key="1">
    <source>
        <dbReference type="ARBA" id="ARBA00022723"/>
    </source>
</evidence>
<dbReference type="GO" id="GO:0016491">
    <property type="term" value="F:oxidoreductase activity"/>
    <property type="evidence" value="ECO:0007669"/>
    <property type="project" value="InterPro"/>
</dbReference>
<organism evidence="6 7">
    <name type="scientific">Rhizophlyctis rosea</name>
    <dbReference type="NCBI Taxonomy" id="64517"/>
    <lineage>
        <taxon>Eukaryota</taxon>
        <taxon>Fungi</taxon>
        <taxon>Fungi incertae sedis</taxon>
        <taxon>Chytridiomycota</taxon>
        <taxon>Chytridiomycota incertae sedis</taxon>
        <taxon>Chytridiomycetes</taxon>
        <taxon>Rhizophlyctidales</taxon>
        <taxon>Rhizophlyctidaceae</taxon>
        <taxon>Rhizophlyctis</taxon>
    </lineage>
</organism>
<keyword evidence="2" id="KW-0186">Copper</keyword>
<accession>A0AAD5X031</accession>
<dbReference type="PROSITE" id="PS00497">
    <property type="entry name" value="TYROSINASE_1"/>
    <property type="match status" value="1"/>
</dbReference>
<protein>
    <recommendedName>
        <fullName evidence="4 5">Tyrosinase copper-binding domain-containing protein</fullName>
    </recommendedName>
</protein>
<reference evidence="6" key="1">
    <citation type="submission" date="2020-05" db="EMBL/GenBank/DDBJ databases">
        <title>Phylogenomic resolution of chytrid fungi.</title>
        <authorList>
            <person name="Stajich J.E."/>
            <person name="Amses K."/>
            <person name="Simmons R."/>
            <person name="Seto K."/>
            <person name="Myers J."/>
            <person name="Bonds A."/>
            <person name="Quandt C.A."/>
            <person name="Barry K."/>
            <person name="Liu P."/>
            <person name="Grigoriev I."/>
            <person name="Longcore J.E."/>
            <person name="James T.Y."/>
        </authorList>
    </citation>
    <scope>NUCLEOTIDE SEQUENCE</scope>
    <source>
        <strain evidence="6">JEL0318</strain>
    </source>
</reference>
<feature type="signal peptide" evidence="3">
    <location>
        <begin position="1"/>
        <end position="28"/>
    </location>
</feature>
<feature type="domain" description="Tyrosinase copper-binding" evidence="5">
    <location>
        <begin position="333"/>
        <end position="344"/>
    </location>
</feature>
<sequence>MTILTTQTAVVLSLACLLAANVPAEVSAAPAVAGSDSSKLHAYSVCKKPLIRKEWRNLKKSEQKSYLNAVLCLAKKPTIAKRSAPGAISRYDDFVGVHAKQTPEIHFVGYFLHWHRYFVHAYEKALREECGYKGAQPYWDYTYDVTKGGNMTSWPLFDKTYGFGGNGPYVPYVSFIPGRTGGGCVQDGPFTYPQFSLSLGPAPLPIRFDVPPPTETISTSATPILTTTTTTSTSPVPTTPTLPKMTDFFPPTNLTISNPHCLKRDFAPQYLSDQVNISNYRLVLSQKDFASFAFLLEGGPFVDPSIGTLHGGGHFGVGGSLGGMSDPFLSPSDPVFYMHHTNLDRVWWKWQKAGKKGERYRDVAGPIVPFDYQNTVKGNVTLDYVTHLEELGKGAKVRDLMDTKGGFLCYDYEEL</sequence>
<dbReference type="EMBL" id="JADGJD010002134">
    <property type="protein sequence ID" value="KAJ3034647.1"/>
    <property type="molecule type" value="Genomic_DNA"/>
</dbReference>
<evidence type="ECO:0000256" key="2">
    <source>
        <dbReference type="ARBA" id="ARBA00023008"/>
    </source>
</evidence>
<dbReference type="InterPro" id="IPR008922">
    <property type="entry name" value="Di-copper_centre_dom_sf"/>
</dbReference>
<dbReference type="SUPFAM" id="SSF48056">
    <property type="entry name" value="Di-copper centre-containing domain"/>
    <property type="match status" value="1"/>
</dbReference>
<gene>
    <name evidence="6" type="ORF">HK097_004440</name>
</gene>
<evidence type="ECO:0000313" key="6">
    <source>
        <dbReference type="EMBL" id="KAJ3034647.1"/>
    </source>
</evidence>
<feature type="domain" description="Tyrosinase copper-binding" evidence="4">
    <location>
        <begin position="106"/>
        <end position="123"/>
    </location>
</feature>
<evidence type="ECO:0000313" key="7">
    <source>
        <dbReference type="Proteomes" id="UP001212841"/>
    </source>
</evidence>
<dbReference type="PRINTS" id="PR00092">
    <property type="entry name" value="TYROSINASE"/>
</dbReference>
<keyword evidence="7" id="KW-1185">Reference proteome</keyword>
<keyword evidence="1" id="KW-0479">Metal-binding</keyword>
<dbReference type="Proteomes" id="UP001212841">
    <property type="component" value="Unassembled WGS sequence"/>
</dbReference>
<keyword evidence="3" id="KW-0732">Signal</keyword>
<dbReference type="PROSITE" id="PS00498">
    <property type="entry name" value="TYROSINASE_2"/>
    <property type="match status" value="1"/>
</dbReference>
<dbReference type="GO" id="GO:0046872">
    <property type="term" value="F:metal ion binding"/>
    <property type="evidence" value="ECO:0007669"/>
    <property type="project" value="UniProtKB-KW"/>
</dbReference>
<feature type="chain" id="PRO_5042257397" description="Tyrosinase copper-binding domain-containing protein" evidence="3">
    <location>
        <begin position="29"/>
        <end position="415"/>
    </location>
</feature>
<evidence type="ECO:0000256" key="3">
    <source>
        <dbReference type="SAM" id="SignalP"/>
    </source>
</evidence>
<comment type="caution">
    <text evidence="6">The sequence shown here is derived from an EMBL/GenBank/DDBJ whole genome shotgun (WGS) entry which is preliminary data.</text>
</comment>
<dbReference type="InterPro" id="IPR002227">
    <property type="entry name" value="Tyrosinase_Cu-bd"/>
</dbReference>
<evidence type="ECO:0000259" key="4">
    <source>
        <dbReference type="PROSITE" id="PS00497"/>
    </source>
</evidence>
<proteinExistence type="predicted"/>
<name>A0AAD5X031_9FUNG</name>
<dbReference type="InterPro" id="IPR050316">
    <property type="entry name" value="Tyrosinase/Hemocyanin"/>
</dbReference>
<evidence type="ECO:0000259" key="5">
    <source>
        <dbReference type="PROSITE" id="PS00498"/>
    </source>
</evidence>
<dbReference type="AlphaFoldDB" id="A0AAD5X031"/>